<protein>
    <submittedName>
        <fullName evidence="1">Uncharacterized protein</fullName>
    </submittedName>
</protein>
<name>A0A6G1F7A3_9ORYZ</name>
<gene>
    <name evidence="1" type="ORF">E2562_012107</name>
</gene>
<organism evidence="1 2">
    <name type="scientific">Oryza meyeriana var. granulata</name>
    <dbReference type="NCBI Taxonomy" id="110450"/>
    <lineage>
        <taxon>Eukaryota</taxon>
        <taxon>Viridiplantae</taxon>
        <taxon>Streptophyta</taxon>
        <taxon>Embryophyta</taxon>
        <taxon>Tracheophyta</taxon>
        <taxon>Spermatophyta</taxon>
        <taxon>Magnoliopsida</taxon>
        <taxon>Liliopsida</taxon>
        <taxon>Poales</taxon>
        <taxon>Poaceae</taxon>
        <taxon>BOP clade</taxon>
        <taxon>Oryzoideae</taxon>
        <taxon>Oryzeae</taxon>
        <taxon>Oryzinae</taxon>
        <taxon>Oryza</taxon>
        <taxon>Oryza meyeriana</taxon>
    </lineage>
</organism>
<dbReference type="EMBL" id="SPHZ02000001">
    <property type="protein sequence ID" value="KAF0932770.1"/>
    <property type="molecule type" value="Genomic_DNA"/>
</dbReference>
<comment type="caution">
    <text evidence="1">The sequence shown here is derived from an EMBL/GenBank/DDBJ whole genome shotgun (WGS) entry which is preliminary data.</text>
</comment>
<keyword evidence="2" id="KW-1185">Reference proteome</keyword>
<dbReference type="AlphaFoldDB" id="A0A6G1F7A3"/>
<proteinExistence type="predicted"/>
<evidence type="ECO:0000313" key="1">
    <source>
        <dbReference type="EMBL" id="KAF0932770.1"/>
    </source>
</evidence>
<dbReference type="Proteomes" id="UP000479710">
    <property type="component" value="Unassembled WGS sequence"/>
</dbReference>
<evidence type="ECO:0000313" key="2">
    <source>
        <dbReference type="Proteomes" id="UP000479710"/>
    </source>
</evidence>
<reference evidence="1 2" key="1">
    <citation type="submission" date="2019-11" db="EMBL/GenBank/DDBJ databases">
        <title>Whole genome sequence of Oryza granulata.</title>
        <authorList>
            <person name="Li W."/>
        </authorList>
    </citation>
    <scope>NUCLEOTIDE SEQUENCE [LARGE SCALE GENOMIC DNA]</scope>
    <source>
        <strain evidence="2">cv. Menghai</strain>
        <tissue evidence="1">Leaf</tissue>
    </source>
</reference>
<accession>A0A6G1F7A3</accession>
<sequence length="95" mass="10050">MALPIPHGTRKTPSSLCARSIEQHIAYAVANKHPAQVREDTGAQARACQIPSSLSLSLWMAASLVWSSVAALHRKGSGGGALQWNGSKQLYVGGR</sequence>